<reference evidence="3 4" key="2">
    <citation type="journal article" date="2016" name="J. Biotechnol.">
        <title>Complete genome sequence of Arthrobacter alpinus ERGS4:06, a yellow pigmented bacterium tolerant to cold and radiations isolated from Sikkim Himalaya.</title>
        <authorList>
            <person name="Kumar R."/>
            <person name="Singh D."/>
            <person name="Swarnkar M.K."/>
            <person name="Singh A.K."/>
            <person name="Kumar S."/>
        </authorList>
    </citation>
    <scope>NUCLEOTIDE SEQUENCE [LARGE SCALE GENOMIC DNA]</scope>
    <source>
        <strain evidence="3 4">ERGS4:06</strain>
    </source>
</reference>
<protein>
    <submittedName>
        <fullName evidence="3">Uncharacterized protein</fullName>
    </submittedName>
</protein>
<feature type="compositionally biased region" description="Basic and acidic residues" evidence="1">
    <location>
        <begin position="74"/>
        <end position="84"/>
    </location>
</feature>
<dbReference type="EMBL" id="CP013200">
    <property type="protein sequence ID" value="ALO65894.1"/>
    <property type="molecule type" value="Genomic_DNA"/>
</dbReference>
<feature type="region of interest" description="Disordered" evidence="1">
    <location>
        <begin position="1"/>
        <end position="135"/>
    </location>
</feature>
<name>A0A0S2LX74_9MICC</name>
<organism evidence="3 4">
    <name type="scientific">Arthrobacter alpinus</name>
    <dbReference type="NCBI Taxonomy" id="656366"/>
    <lineage>
        <taxon>Bacteria</taxon>
        <taxon>Bacillati</taxon>
        <taxon>Actinomycetota</taxon>
        <taxon>Actinomycetes</taxon>
        <taxon>Micrococcales</taxon>
        <taxon>Micrococcaceae</taxon>
        <taxon>Arthrobacter</taxon>
    </lineage>
</organism>
<evidence type="ECO:0000256" key="1">
    <source>
        <dbReference type="SAM" id="MobiDB-lite"/>
    </source>
</evidence>
<feature type="transmembrane region" description="Helical" evidence="2">
    <location>
        <begin position="357"/>
        <end position="381"/>
    </location>
</feature>
<dbReference type="Proteomes" id="UP000059574">
    <property type="component" value="Chromosome"/>
</dbReference>
<feature type="compositionally biased region" description="Basic and acidic residues" evidence="1">
    <location>
        <begin position="23"/>
        <end position="35"/>
    </location>
</feature>
<feature type="compositionally biased region" description="Basic and acidic residues" evidence="1">
    <location>
        <begin position="98"/>
        <end position="124"/>
    </location>
</feature>
<feature type="transmembrane region" description="Helical" evidence="2">
    <location>
        <begin position="148"/>
        <end position="172"/>
    </location>
</feature>
<feature type="transmembrane region" description="Helical" evidence="2">
    <location>
        <begin position="192"/>
        <end position="218"/>
    </location>
</feature>
<evidence type="ECO:0000313" key="4">
    <source>
        <dbReference type="Proteomes" id="UP000059574"/>
    </source>
</evidence>
<sequence length="405" mass="42760">MFQPGGEGEPGELYVPSPLPPRKSPDTAHQDERPAGDPAVRTAVAVWPSAPPVVEIPGPFTGGLKAGAGPLTADAREEAGRDPDGLGPGGRGQGSNDPDGRETASIDPDGRETASNDPDGRETANSDPDESLAAGRPAREIQWNARTWVICLSAILLAFAGSAFCLLATQFIPDAASVDPTEHHGIMVAPWGVLILPGASALLAAALGMLAGLFLAAARHYTDKAWWHHGAAAAVGLAALAGGFVGIFSEMLFAETLYNPGAYQESYYVPWFIVFQQAAWQLLLLGLGILALVAIIRPGRGGIPGRPSTAVALWTGLLMSCAGVWTWFATQLYPLVEGRMVTVDEQQNYMVQPWTNIISQAGGPLVMVGSAALFLWVFMLATTRRTAVEPLIEDEWEQVAGHEPG</sequence>
<feature type="transmembrane region" description="Helical" evidence="2">
    <location>
        <begin position="268"/>
        <end position="296"/>
    </location>
</feature>
<dbReference type="RefSeq" id="WP_062286523.1">
    <property type="nucleotide sequence ID" value="NZ_CP013200.1"/>
</dbReference>
<keyword evidence="2" id="KW-0472">Membrane</keyword>
<dbReference type="OrthoDB" id="4955454at2"/>
<accession>A0A0S2LX74</accession>
<evidence type="ECO:0000256" key="2">
    <source>
        <dbReference type="SAM" id="Phobius"/>
    </source>
</evidence>
<dbReference type="AlphaFoldDB" id="A0A0S2LX74"/>
<keyword evidence="2" id="KW-0812">Transmembrane</keyword>
<evidence type="ECO:0000313" key="3">
    <source>
        <dbReference type="EMBL" id="ALO65894.1"/>
    </source>
</evidence>
<feature type="transmembrane region" description="Helical" evidence="2">
    <location>
        <begin position="230"/>
        <end position="248"/>
    </location>
</feature>
<proteinExistence type="predicted"/>
<keyword evidence="2" id="KW-1133">Transmembrane helix</keyword>
<feature type="transmembrane region" description="Helical" evidence="2">
    <location>
        <begin position="308"/>
        <end position="328"/>
    </location>
</feature>
<gene>
    <name evidence="3" type="ORF">AS189_04570</name>
</gene>
<reference evidence="4" key="1">
    <citation type="submission" date="2015-11" db="EMBL/GenBank/DDBJ databases">
        <authorList>
            <person name="Kumar R."/>
            <person name="Singh D."/>
            <person name="Swarnkar M.K."/>
            <person name="Singh A.K."/>
            <person name="Kumar S."/>
        </authorList>
    </citation>
    <scope>NUCLEOTIDE SEQUENCE [LARGE SCALE GENOMIC DNA]</scope>
    <source>
        <strain evidence="4">ERGS4:06</strain>
    </source>
</reference>